<evidence type="ECO:0000313" key="3">
    <source>
        <dbReference type="Proteomes" id="UP000076998"/>
    </source>
</evidence>
<proteinExistence type="predicted"/>
<dbReference type="AlphaFoldDB" id="A0A177K5X7"/>
<dbReference type="EMBL" id="LSTV01000005">
    <property type="protein sequence ID" value="OAH48819.1"/>
    <property type="molecule type" value="Genomic_DNA"/>
</dbReference>
<protein>
    <submittedName>
        <fullName evidence="2">Uncharacterized protein</fullName>
    </submittedName>
</protein>
<evidence type="ECO:0000313" key="2">
    <source>
        <dbReference type="EMBL" id="OAH48819.1"/>
    </source>
</evidence>
<feature type="region of interest" description="Disordered" evidence="1">
    <location>
        <begin position="79"/>
        <end position="109"/>
    </location>
</feature>
<reference evidence="2 3" key="1">
    <citation type="submission" date="2016-02" db="EMBL/GenBank/DDBJ databases">
        <authorList>
            <person name="Wen L."/>
            <person name="He K."/>
            <person name="Yang H."/>
        </authorList>
    </citation>
    <scope>NUCLEOTIDE SEQUENCE [LARGE SCALE GENOMIC DNA]</scope>
    <source>
        <strain evidence="2 3">CD11_3</strain>
    </source>
</reference>
<evidence type="ECO:0000256" key="1">
    <source>
        <dbReference type="SAM" id="MobiDB-lite"/>
    </source>
</evidence>
<dbReference type="Proteomes" id="UP000076998">
    <property type="component" value="Unassembled WGS sequence"/>
</dbReference>
<feature type="region of interest" description="Disordered" evidence="1">
    <location>
        <begin position="38"/>
        <end position="58"/>
    </location>
</feature>
<comment type="caution">
    <text evidence="2">The sequence shown here is derived from an EMBL/GenBank/DDBJ whole genome shotgun (WGS) entry which is preliminary data.</text>
</comment>
<dbReference type="OrthoDB" id="4978984at2"/>
<sequence>MTGVIRFCRSRNDGRRCTRPLDHPGLHRHRTIMWTDAAADPAGCPGSGEPGEPAAALPDGWPHGRALCPVCHRFVPLGDGRLTPHETSDPHETDAETAHRREWLNTHGW</sequence>
<dbReference type="RefSeq" id="WP_064003597.1">
    <property type="nucleotide sequence ID" value="NZ_LSTV01000005.1"/>
</dbReference>
<organism evidence="2 3">
    <name type="scientific">Microbacterium oleivorans</name>
    <dbReference type="NCBI Taxonomy" id="273677"/>
    <lineage>
        <taxon>Bacteria</taxon>
        <taxon>Bacillati</taxon>
        <taxon>Actinomycetota</taxon>
        <taxon>Actinomycetes</taxon>
        <taxon>Micrococcales</taxon>
        <taxon>Microbacteriaceae</taxon>
        <taxon>Microbacterium</taxon>
    </lineage>
</organism>
<gene>
    <name evidence="2" type="ORF">AYL44_12350</name>
</gene>
<name>A0A177K5X7_9MICO</name>
<accession>A0A177K5X7</accession>
<feature type="compositionally biased region" description="Basic and acidic residues" evidence="1">
    <location>
        <begin position="82"/>
        <end position="109"/>
    </location>
</feature>